<dbReference type="EMBL" id="BK001857">
    <property type="protein sequence ID" value="DAA02703.1"/>
    <property type="molecule type" value="Genomic_DNA"/>
</dbReference>
<feature type="compositionally biased region" description="Polar residues" evidence="1">
    <location>
        <begin position="1"/>
        <end position="15"/>
    </location>
</feature>
<evidence type="ECO:0000256" key="1">
    <source>
        <dbReference type="SAM" id="MobiDB-lite"/>
    </source>
</evidence>
<gene>
    <name evidence="2" type="ORF">HDC07860</name>
</gene>
<reference evidence="2" key="1">
    <citation type="journal article" date="2003" name="Genome Biol.">
        <title>An integrated gene annotation and transcriptional profiling approach towards the full gene content of the Drosophila genome.</title>
        <authorList>
            <person name="Hild M."/>
            <person name="Beckmann B."/>
            <person name="Haas S.A."/>
            <person name="Koch B."/>
            <person name="Solovyev V."/>
            <person name="Busold C."/>
            <person name="Fellenberg K."/>
            <person name="Boutros M."/>
            <person name="Vingron M."/>
            <person name="Sauer F."/>
            <person name="Hoheisel J.D."/>
            <person name="Paro R."/>
        </authorList>
    </citation>
    <scope>NUCLEOTIDE SEQUENCE</scope>
</reference>
<sequence>MQSNAQTAPRTGAQKSQKDDGGLRCTGAASSGRKFQVPSTSTTASTSTSRSGSGSGSRSPKLRRCAPAKKAEKSARKIRVASLCLCTFV</sequence>
<name>Q6IM09_DROME</name>
<protein>
    <submittedName>
        <fullName evidence="2">HDC07860</fullName>
    </submittedName>
</protein>
<feature type="region of interest" description="Disordered" evidence="1">
    <location>
        <begin position="1"/>
        <end position="72"/>
    </location>
</feature>
<organism evidence="2">
    <name type="scientific">Drosophila melanogaster</name>
    <name type="common">Fruit fly</name>
    <dbReference type="NCBI Taxonomy" id="7227"/>
    <lineage>
        <taxon>Eukaryota</taxon>
        <taxon>Metazoa</taxon>
        <taxon>Ecdysozoa</taxon>
        <taxon>Arthropoda</taxon>
        <taxon>Hexapoda</taxon>
        <taxon>Insecta</taxon>
        <taxon>Pterygota</taxon>
        <taxon>Neoptera</taxon>
        <taxon>Endopterygota</taxon>
        <taxon>Diptera</taxon>
        <taxon>Brachycera</taxon>
        <taxon>Muscomorpha</taxon>
        <taxon>Ephydroidea</taxon>
        <taxon>Drosophilidae</taxon>
        <taxon>Drosophila</taxon>
        <taxon>Sophophora</taxon>
    </lineage>
</organism>
<feature type="compositionally biased region" description="Low complexity" evidence="1">
    <location>
        <begin position="39"/>
        <end position="59"/>
    </location>
</feature>
<proteinExistence type="predicted"/>
<dbReference type="AlphaFoldDB" id="Q6IM09"/>
<accession>Q6IM09</accession>
<evidence type="ECO:0000313" key="2">
    <source>
        <dbReference type="EMBL" id="DAA02703.1"/>
    </source>
</evidence>